<feature type="compositionally biased region" description="Basic and acidic residues" evidence="12">
    <location>
        <begin position="323"/>
        <end position="342"/>
    </location>
</feature>
<evidence type="ECO:0000256" key="11">
    <source>
        <dbReference type="ARBA" id="ARBA00033276"/>
    </source>
</evidence>
<dbReference type="PANTHER" id="PTHR30478">
    <property type="entry name" value="DNA POLYMERASE III SUBUNIT BETA"/>
    <property type="match status" value="1"/>
</dbReference>
<evidence type="ECO:0000256" key="10">
    <source>
        <dbReference type="ARBA" id="ARBA00030988"/>
    </source>
</evidence>
<evidence type="ECO:0000313" key="13">
    <source>
        <dbReference type="EMBL" id="OYR14477.1"/>
    </source>
</evidence>
<dbReference type="Gene3D" id="3.10.150.10">
    <property type="entry name" value="DNA Polymerase III, subunit A, domain 2"/>
    <property type="match status" value="1"/>
</dbReference>
<comment type="caution">
    <text evidence="13">The sequence shown here is derived from an EMBL/GenBank/DDBJ whole genome shotgun (WGS) entry which is preliminary data.</text>
</comment>
<evidence type="ECO:0000256" key="5">
    <source>
        <dbReference type="ARBA" id="ARBA00022679"/>
    </source>
</evidence>
<dbReference type="Gene3D" id="3.70.10.10">
    <property type="match status" value="1"/>
</dbReference>
<reference evidence="13 14" key="1">
    <citation type="submission" date="2017-07" db="EMBL/GenBank/DDBJ databases">
        <title>Phylogenetic study on the rhizospheric bacterium Ochrobactrum sp. A44.</title>
        <authorList>
            <person name="Krzyzanowska D.M."/>
            <person name="Ossowicki A."/>
            <person name="Rajewska M."/>
            <person name="Maciag T."/>
            <person name="Kaczynski Z."/>
            <person name="Czerwicka M."/>
            <person name="Jafra S."/>
        </authorList>
    </citation>
    <scope>NUCLEOTIDE SEQUENCE [LARGE SCALE GENOMIC DNA]</scope>
    <source>
        <strain evidence="13 14">PR17</strain>
    </source>
</reference>
<evidence type="ECO:0000256" key="9">
    <source>
        <dbReference type="ARBA" id="ARBA00023125"/>
    </source>
</evidence>
<comment type="similarity">
    <text evidence="2">Belongs to the beta sliding clamp family.</text>
</comment>
<organism evidence="13 14">
    <name type="scientific">Brucella rhizosphaerae</name>
    <dbReference type="NCBI Taxonomy" id="571254"/>
    <lineage>
        <taxon>Bacteria</taxon>
        <taxon>Pseudomonadati</taxon>
        <taxon>Pseudomonadota</taxon>
        <taxon>Alphaproteobacteria</taxon>
        <taxon>Hyphomicrobiales</taxon>
        <taxon>Brucellaceae</taxon>
        <taxon>Brucella/Ochrobactrum group</taxon>
        <taxon>Brucella</taxon>
    </lineage>
</organism>
<name>A0A256FHZ1_9HYPH</name>
<evidence type="ECO:0000256" key="8">
    <source>
        <dbReference type="ARBA" id="ARBA00022932"/>
    </source>
</evidence>
<dbReference type="GO" id="GO:0006271">
    <property type="term" value="P:DNA strand elongation involved in DNA replication"/>
    <property type="evidence" value="ECO:0007669"/>
    <property type="project" value="TreeGrafter"/>
</dbReference>
<dbReference type="SUPFAM" id="SSF55979">
    <property type="entry name" value="DNA clamp"/>
    <property type="match status" value="2"/>
</dbReference>
<protein>
    <recommendedName>
        <fullName evidence="3">Beta sliding clamp</fullName>
    </recommendedName>
    <alternativeName>
        <fullName evidence="11">Beta-clamp processivity factor</fullName>
    </alternativeName>
    <alternativeName>
        <fullName evidence="10">DNA polymerase III beta sliding clamp subunit</fullName>
    </alternativeName>
</protein>
<dbReference type="Proteomes" id="UP000216345">
    <property type="component" value="Unassembled WGS sequence"/>
</dbReference>
<dbReference type="EMBL" id="NNRK01000026">
    <property type="protein sequence ID" value="OYR14477.1"/>
    <property type="molecule type" value="Genomic_DNA"/>
</dbReference>
<sequence length="342" mass="37686">MTGTDCDVRVKADIDVLEVRGKALAPRSELSSLTDNLRPEAIITLSSHTKGIKADIDGGSYILPNCDSAEFPEFSFVATHSYDNLPKQFTKAIRFALGSVSHDDARFYLQGVCIHKDLDGTFLAVGSNGHILSAHPLGLDATNLFGSIIPTEIARRICNLPVPQRVEISEDKKLAFYYSGLTIHARLIDASYPDWTRLPYRITEAHKAVTVERKPYLKRLLRMNAVIKTSEDNTHIWLTSQPDALELTGTNREGFEATEILAVGAGSADLSCKPRYNAHYLIHLAHSTQGQTITINIPNDFEAAIIHGEGDGFHLLMPVNPKKAKEDRKKKQQREAGKGGTA</sequence>
<evidence type="ECO:0000256" key="3">
    <source>
        <dbReference type="ARBA" id="ARBA00021035"/>
    </source>
</evidence>
<evidence type="ECO:0000256" key="7">
    <source>
        <dbReference type="ARBA" id="ARBA00022705"/>
    </source>
</evidence>
<dbReference type="PANTHER" id="PTHR30478:SF0">
    <property type="entry name" value="BETA SLIDING CLAMP"/>
    <property type="match status" value="1"/>
</dbReference>
<evidence type="ECO:0000256" key="6">
    <source>
        <dbReference type="ARBA" id="ARBA00022695"/>
    </source>
</evidence>
<dbReference type="GO" id="GO:0003677">
    <property type="term" value="F:DNA binding"/>
    <property type="evidence" value="ECO:0007669"/>
    <property type="project" value="UniProtKB-KW"/>
</dbReference>
<keyword evidence="6" id="KW-0548">Nucleotidyltransferase</keyword>
<keyword evidence="8" id="KW-0239">DNA-directed DNA polymerase</keyword>
<proteinExistence type="inferred from homology"/>
<evidence type="ECO:0000256" key="4">
    <source>
        <dbReference type="ARBA" id="ARBA00022490"/>
    </source>
</evidence>
<feature type="region of interest" description="Disordered" evidence="12">
    <location>
        <begin position="320"/>
        <end position="342"/>
    </location>
</feature>
<evidence type="ECO:0000256" key="2">
    <source>
        <dbReference type="ARBA" id="ARBA00010752"/>
    </source>
</evidence>
<keyword evidence="4" id="KW-0963">Cytoplasm</keyword>
<evidence type="ECO:0000256" key="12">
    <source>
        <dbReference type="SAM" id="MobiDB-lite"/>
    </source>
</evidence>
<dbReference type="GO" id="GO:0003887">
    <property type="term" value="F:DNA-directed DNA polymerase activity"/>
    <property type="evidence" value="ECO:0007669"/>
    <property type="project" value="UniProtKB-KW"/>
</dbReference>
<gene>
    <name evidence="13" type="ORF">CEV32_0482</name>
</gene>
<dbReference type="AlphaFoldDB" id="A0A256FHZ1"/>
<comment type="subcellular location">
    <subcellularLocation>
        <location evidence="1">Cytoplasm</location>
    </subcellularLocation>
</comment>
<dbReference type="InterPro" id="IPR001001">
    <property type="entry name" value="DNA_polIII_beta"/>
</dbReference>
<dbReference type="GO" id="GO:0009360">
    <property type="term" value="C:DNA polymerase III complex"/>
    <property type="evidence" value="ECO:0007669"/>
    <property type="project" value="InterPro"/>
</dbReference>
<dbReference type="RefSeq" id="WP_167382791.1">
    <property type="nucleotide sequence ID" value="NZ_JBHEEL010000001.1"/>
</dbReference>
<keyword evidence="7" id="KW-0235">DNA replication</keyword>
<accession>A0A256FHZ1</accession>
<dbReference type="GO" id="GO:0005737">
    <property type="term" value="C:cytoplasm"/>
    <property type="evidence" value="ECO:0007669"/>
    <property type="project" value="UniProtKB-SubCell"/>
</dbReference>
<keyword evidence="9" id="KW-0238">DNA-binding</keyword>
<dbReference type="SMART" id="SM00480">
    <property type="entry name" value="POL3Bc"/>
    <property type="match status" value="1"/>
</dbReference>
<keyword evidence="5" id="KW-0808">Transferase</keyword>
<keyword evidence="14" id="KW-1185">Reference proteome</keyword>
<evidence type="ECO:0000313" key="14">
    <source>
        <dbReference type="Proteomes" id="UP000216345"/>
    </source>
</evidence>
<evidence type="ECO:0000256" key="1">
    <source>
        <dbReference type="ARBA" id="ARBA00004496"/>
    </source>
</evidence>
<dbReference type="InterPro" id="IPR046938">
    <property type="entry name" value="DNA_clamp_sf"/>
</dbReference>
<dbReference type="CDD" id="cd00140">
    <property type="entry name" value="beta_clamp"/>
    <property type="match status" value="1"/>
</dbReference>